<keyword evidence="6 12" id="KW-1133">Transmembrane helix</keyword>
<feature type="transmembrane region" description="Helical" evidence="12">
    <location>
        <begin position="12"/>
        <end position="31"/>
    </location>
</feature>
<keyword evidence="5 12" id="KW-0812">Transmembrane</keyword>
<keyword evidence="9 12" id="KW-0472">Membrane</keyword>
<dbReference type="Pfam" id="PF00474">
    <property type="entry name" value="SSF"/>
    <property type="match status" value="1"/>
</dbReference>
<dbReference type="InterPro" id="IPR001734">
    <property type="entry name" value="Na/solute_symporter"/>
</dbReference>
<feature type="transmembrane region" description="Helical" evidence="12">
    <location>
        <begin position="158"/>
        <end position="177"/>
    </location>
</feature>
<dbReference type="GO" id="GO:0006814">
    <property type="term" value="P:sodium ion transport"/>
    <property type="evidence" value="ECO:0007669"/>
    <property type="project" value="UniProtKB-KW"/>
</dbReference>
<dbReference type="PANTHER" id="PTHR42985">
    <property type="entry name" value="SODIUM-COUPLED MONOCARBOXYLATE TRANSPORTER"/>
    <property type="match status" value="1"/>
</dbReference>
<dbReference type="EMBL" id="RQTK01000094">
    <property type="protein sequence ID" value="RUS88038.1"/>
    <property type="molecule type" value="Genomic_DNA"/>
</dbReference>
<accession>A0A3S1BNY0</accession>
<keyword evidence="3" id="KW-0813">Transport</keyword>
<dbReference type="Gene3D" id="1.20.1730.10">
    <property type="entry name" value="Sodium/glucose cotransporter"/>
    <property type="match status" value="1"/>
</dbReference>
<feature type="transmembrane region" description="Helical" evidence="12">
    <location>
        <begin position="439"/>
        <end position="461"/>
    </location>
</feature>
<keyword evidence="4" id="KW-1003">Cell membrane</keyword>
<feature type="transmembrane region" description="Helical" evidence="12">
    <location>
        <begin position="51"/>
        <end position="70"/>
    </location>
</feature>
<feature type="transmembrane region" description="Helical" evidence="12">
    <location>
        <begin position="125"/>
        <end position="146"/>
    </location>
</feature>
<feature type="transmembrane region" description="Helical" evidence="12">
    <location>
        <begin position="276"/>
        <end position="301"/>
    </location>
</feature>
<dbReference type="STRING" id="188477.A0A3S1BNY0"/>
<feature type="transmembrane region" description="Helical" evidence="12">
    <location>
        <begin position="414"/>
        <end position="432"/>
    </location>
</feature>
<dbReference type="GO" id="GO:0015293">
    <property type="term" value="F:symporter activity"/>
    <property type="evidence" value="ECO:0007669"/>
    <property type="project" value="TreeGrafter"/>
</dbReference>
<dbReference type="CDD" id="cd11492">
    <property type="entry name" value="SLC5sbd_NIS-SMVT"/>
    <property type="match status" value="1"/>
</dbReference>
<evidence type="ECO:0000256" key="3">
    <source>
        <dbReference type="ARBA" id="ARBA00022448"/>
    </source>
</evidence>
<keyword evidence="10" id="KW-0739">Sodium transport</keyword>
<dbReference type="InterPro" id="IPR038377">
    <property type="entry name" value="Na/Glc_symporter_sf"/>
</dbReference>
<protein>
    <recommendedName>
        <fullName evidence="15">Sodium-coupled monocarboxylate transporter 1</fullName>
    </recommendedName>
</protein>
<evidence type="ECO:0000256" key="10">
    <source>
        <dbReference type="ARBA" id="ARBA00023201"/>
    </source>
</evidence>
<comment type="caution">
    <text evidence="13">The sequence shown here is derived from an EMBL/GenBank/DDBJ whole genome shotgun (WGS) entry which is preliminary data.</text>
</comment>
<dbReference type="NCBIfam" id="TIGR00813">
    <property type="entry name" value="sss"/>
    <property type="match status" value="1"/>
</dbReference>
<evidence type="ECO:0000256" key="1">
    <source>
        <dbReference type="ARBA" id="ARBA00004651"/>
    </source>
</evidence>
<gene>
    <name evidence="13" type="ORF">EGW08_004204</name>
</gene>
<dbReference type="GO" id="GO:0005886">
    <property type="term" value="C:plasma membrane"/>
    <property type="evidence" value="ECO:0007669"/>
    <property type="project" value="UniProtKB-SubCell"/>
</dbReference>
<reference evidence="13 14" key="1">
    <citation type="submission" date="2019-01" db="EMBL/GenBank/DDBJ databases">
        <title>A draft genome assembly of the solar-powered sea slug Elysia chlorotica.</title>
        <authorList>
            <person name="Cai H."/>
            <person name="Li Q."/>
            <person name="Fang X."/>
            <person name="Li J."/>
            <person name="Curtis N.E."/>
            <person name="Altenburger A."/>
            <person name="Shibata T."/>
            <person name="Feng M."/>
            <person name="Maeda T."/>
            <person name="Schwartz J.A."/>
            <person name="Shigenobu S."/>
            <person name="Lundholm N."/>
            <person name="Nishiyama T."/>
            <person name="Yang H."/>
            <person name="Hasebe M."/>
            <person name="Li S."/>
            <person name="Pierce S.K."/>
            <person name="Wang J."/>
        </authorList>
    </citation>
    <scope>NUCLEOTIDE SEQUENCE [LARGE SCALE GENOMIC DNA]</scope>
    <source>
        <strain evidence="13">EC2010</strain>
        <tissue evidence="13">Whole organism of an adult</tissue>
    </source>
</reference>
<name>A0A3S1BNY0_ELYCH</name>
<dbReference type="PANTHER" id="PTHR42985:SF40">
    <property type="entry name" value="LD47995P-RELATED"/>
    <property type="match status" value="1"/>
</dbReference>
<evidence type="ECO:0000256" key="8">
    <source>
        <dbReference type="ARBA" id="ARBA00023065"/>
    </source>
</evidence>
<feature type="transmembrane region" description="Helical" evidence="12">
    <location>
        <begin position="523"/>
        <end position="544"/>
    </location>
</feature>
<evidence type="ECO:0000256" key="2">
    <source>
        <dbReference type="ARBA" id="ARBA00006434"/>
    </source>
</evidence>
<feature type="transmembrane region" description="Helical" evidence="12">
    <location>
        <begin position="383"/>
        <end position="402"/>
    </location>
</feature>
<evidence type="ECO:0000256" key="6">
    <source>
        <dbReference type="ARBA" id="ARBA00022989"/>
    </source>
</evidence>
<evidence type="ECO:0000313" key="13">
    <source>
        <dbReference type="EMBL" id="RUS88038.1"/>
    </source>
</evidence>
<comment type="similarity">
    <text evidence="2 11">Belongs to the sodium:solute symporter (SSF) (TC 2.A.21) family.</text>
</comment>
<evidence type="ECO:0000256" key="9">
    <source>
        <dbReference type="ARBA" id="ARBA00023136"/>
    </source>
</evidence>
<organism evidence="13 14">
    <name type="scientific">Elysia chlorotica</name>
    <name type="common">Eastern emerald elysia</name>
    <name type="synonym">Sea slug</name>
    <dbReference type="NCBI Taxonomy" id="188477"/>
    <lineage>
        <taxon>Eukaryota</taxon>
        <taxon>Metazoa</taxon>
        <taxon>Spiralia</taxon>
        <taxon>Lophotrochozoa</taxon>
        <taxon>Mollusca</taxon>
        <taxon>Gastropoda</taxon>
        <taxon>Heterobranchia</taxon>
        <taxon>Euthyneura</taxon>
        <taxon>Panpulmonata</taxon>
        <taxon>Sacoglossa</taxon>
        <taxon>Placobranchoidea</taxon>
        <taxon>Plakobranchidae</taxon>
        <taxon>Elysia</taxon>
    </lineage>
</organism>
<dbReference type="InterPro" id="IPR051163">
    <property type="entry name" value="Sodium:Solute_Symporter_SSF"/>
</dbReference>
<sequence>MAGQASFDTMDYVLLGVMLCGSMGIGLYFSFAGNRQRTKEEYLLGGRRMTAIPVCLSLFATFQSAISLLGTPNEVYTYGTMCAYDIVATSLANLIAIGTVVPLIYPLRITSVNEYLALRYDSTCVQIVGALVGILSSLSYMTIALLSPALALEPTVGVPLWMSIVIVGGVGTIYTTLGGIKSVIWTDVFQTVFIFAGAFTVLVKGVMNVGGIEEVLSIANATGRITFDEINFDPRVRHTVWGITIGGTLYWYSSFYTQSSVQRILSTRSERSVRHVYLFSIILYTVYISVLVSTGLLLTAYFYKTKCDPIAAGFLTNNNQLVPYFVLLTLGFLPGLSGLYISTIFSASLSTLSSGINGLAANTVEDFVSKFLRGKSESFMTSITKFLVCFYGVVCIGLAYLAKELQGPVTQMTFMAVGATSGPLLGIFLLGASFPQANYIGALVGCAAGVMVCFGQAIGAFKYGNPPTSLPSGPTDQCFLENATSSFTNYSIFLTAQPENATSLTTMPPEIEVRDFSVFDISYIWNPLLGVLFTIVVGLLTSLVTNRLMSHRPRPQARFLFRFCRRFWYPDINTQDTDIELD</sequence>
<evidence type="ECO:0000313" key="14">
    <source>
        <dbReference type="Proteomes" id="UP000271974"/>
    </source>
</evidence>
<dbReference type="PROSITE" id="PS50283">
    <property type="entry name" value="NA_SOLUT_SYMP_3"/>
    <property type="match status" value="1"/>
</dbReference>
<evidence type="ECO:0008006" key="15">
    <source>
        <dbReference type="Google" id="ProtNLM"/>
    </source>
</evidence>
<keyword evidence="14" id="KW-1185">Reference proteome</keyword>
<dbReference type="AlphaFoldDB" id="A0A3S1BNY0"/>
<evidence type="ECO:0000256" key="11">
    <source>
        <dbReference type="RuleBase" id="RU362091"/>
    </source>
</evidence>
<evidence type="ECO:0000256" key="12">
    <source>
        <dbReference type="SAM" id="Phobius"/>
    </source>
</evidence>
<evidence type="ECO:0000256" key="5">
    <source>
        <dbReference type="ARBA" id="ARBA00022692"/>
    </source>
</evidence>
<dbReference type="Proteomes" id="UP000271974">
    <property type="component" value="Unassembled WGS sequence"/>
</dbReference>
<evidence type="ECO:0000256" key="4">
    <source>
        <dbReference type="ARBA" id="ARBA00022475"/>
    </source>
</evidence>
<proteinExistence type="inferred from homology"/>
<keyword evidence="8" id="KW-0406">Ion transport</keyword>
<feature type="transmembrane region" description="Helical" evidence="12">
    <location>
        <begin position="321"/>
        <end position="341"/>
    </location>
</feature>
<feature type="transmembrane region" description="Helical" evidence="12">
    <location>
        <begin position="82"/>
        <end position="105"/>
    </location>
</feature>
<keyword evidence="7" id="KW-0915">Sodium</keyword>
<dbReference type="OrthoDB" id="6132759at2759"/>
<evidence type="ECO:0000256" key="7">
    <source>
        <dbReference type="ARBA" id="ARBA00023053"/>
    </source>
</evidence>
<comment type="subcellular location">
    <subcellularLocation>
        <location evidence="1">Cell membrane</location>
        <topology evidence="1">Multi-pass membrane protein</topology>
    </subcellularLocation>
</comment>